<sequence>MSFIQIQDIHLDRADRMAEIDELAAQWRADTAGRRTLLREHAYVDRTDPTHVVVVAEFDSYASAMVNSALPETDAFAARLRGLLAGPPSFVDLEPLSGHDERVALADVFRADIERSEATASAYTDDVAFVGMFPQALVHATGPAELTGILASDGPGHTIETWDVQPTPAGFAAEYRWRTTGETSYLSVGTVLATVTGGRISRLVCTCAGSWDAEAEARITGTAVGVSA</sequence>
<evidence type="ECO:0000313" key="2">
    <source>
        <dbReference type="Proteomes" id="UP001597229"/>
    </source>
</evidence>
<dbReference type="SUPFAM" id="SSF54909">
    <property type="entry name" value="Dimeric alpha+beta barrel"/>
    <property type="match status" value="1"/>
</dbReference>
<evidence type="ECO:0000313" key="1">
    <source>
        <dbReference type="EMBL" id="MFD1248510.1"/>
    </source>
</evidence>
<dbReference type="EMBL" id="JBHTLX010000016">
    <property type="protein sequence ID" value="MFD1248510.1"/>
    <property type="molecule type" value="Genomic_DNA"/>
</dbReference>
<name>A0ABW3W201_9ACTN</name>
<gene>
    <name evidence="1" type="ORF">ACFQ3F_11995</name>
</gene>
<dbReference type="InterPro" id="IPR011008">
    <property type="entry name" value="Dimeric_a/b-barrel"/>
</dbReference>
<reference evidence="2" key="1">
    <citation type="journal article" date="2019" name="Int. J. Syst. Evol. Microbiol.">
        <title>The Global Catalogue of Microorganisms (GCM) 10K type strain sequencing project: providing services to taxonomists for standard genome sequencing and annotation.</title>
        <authorList>
            <consortium name="The Broad Institute Genomics Platform"/>
            <consortium name="The Broad Institute Genome Sequencing Center for Infectious Disease"/>
            <person name="Wu L."/>
            <person name="Ma J."/>
        </authorList>
    </citation>
    <scope>NUCLEOTIDE SEQUENCE [LARGE SCALE GENOMIC DNA]</scope>
    <source>
        <strain evidence="2">CCUG 52478</strain>
    </source>
</reference>
<protein>
    <recommendedName>
        <fullName evidence="3">ABM domain-containing protein</fullName>
    </recommendedName>
</protein>
<evidence type="ECO:0008006" key="3">
    <source>
        <dbReference type="Google" id="ProtNLM"/>
    </source>
</evidence>
<dbReference type="Proteomes" id="UP001597229">
    <property type="component" value="Unassembled WGS sequence"/>
</dbReference>
<comment type="caution">
    <text evidence="1">The sequence shown here is derived from an EMBL/GenBank/DDBJ whole genome shotgun (WGS) entry which is preliminary data.</text>
</comment>
<dbReference type="RefSeq" id="WP_367918019.1">
    <property type="nucleotide sequence ID" value="NZ_BAABAC010000006.1"/>
</dbReference>
<accession>A0ABW3W201</accession>
<proteinExistence type="predicted"/>
<keyword evidence="2" id="KW-1185">Reference proteome</keyword>
<organism evidence="1 2">
    <name type="scientific">Nocardioides ginsengisoli</name>
    <dbReference type="NCBI Taxonomy" id="363868"/>
    <lineage>
        <taxon>Bacteria</taxon>
        <taxon>Bacillati</taxon>
        <taxon>Actinomycetota</taxon>
        <taxon>Actinomycetes</taxon>
        <taxon>Propionibacteriales</taxon>
        <taxon>Nocardioidaceae</taxon>
        <taxon>Nocardioides</taxon>
    </lineage>
</organism>